<gene>
    <name evidence="3" type="ORF">UFOPK1493_00514</name>
</gene>
<evidence type="ECO:0000256" key="1">
    <source>
        <dbReference type="SAM" id="MobiDB-lite"/>
    </source>
</evidence>
<keyword evidence="2" id="KW-0812">Transmembrane</keyword>
<reference evidence="3" key="1">
    <citation type="submission" date="2020-05" db="EMBL/GenBank/DDBJ databases">
        <authorList>
            <person name="Chiriac C."/>
            <person name="Salcher M."/>
            <person name="Ghai R."/>
            <person name="Kavagutti S V."/>
        </authorList>
    </citation>
    <scope>NUCLEOTIDE SEQUENCE</scope>
</reference>
<sequence>MDGRDGADGRDGVDGIDRPAGAPADARRDVQRRWWFAGIASVAVIGVVTALVLASGGDGGSATATSLATSGTVTDPSAAETVPGSVDATTDGTTDPTGPGGEVPASTAPVTVAPLDPAVTVPVVTGTLDTVVVDTVVPAPAVSIDDIAETSTGMSFRIESLEPVDGEANGPGEIAAPSVRVTIVATNGGTAPVLLETVVVDLRSGTDQVPAPPLSGPGGVRFSGSLAPGASATGVYVFDVPVDRRDLVSILVSYVAAVPPVVFEGPAPRPAT</sequence>
<name>A0A6J6C105_9ZZZZ</name>
<evidence type="ECO:0000313" key="3">
    <source>
        <dbReference type="EMBL" id="CAB4543988.1"/>
    </source>
</evidence>
<feature type="compositionally biased region" description="Basic and acidic residues" evidence="1">
    <location>
        <begin position="1"/>
        <end position="17"/>
    </location>
</feature>
<protein>
    <submittedName>
        <fullName evidence="3">Unannotated protein</fullName>
    </submittedName>
</protein>
<dbReference type="AlphaFoldDB" id="A0A6J6C105"/>
<feature type="transmembrane region" description="Helical" evidence="2">
    <location>
        <begin position="34"/>
        <end position="54"/>
    </location>
</feature>
<dbReference type="EMBL" id="CAEZSR010000010">
    <property type="protein sequence ID" value="CAB4543988.1"/>
    <property type="molecule type" value="Genomic_DNA"/>
</dbReference>
<keyword evidence="2" id="KW-1133">Transmembrane helix</keyword>
<feature type="region of interest" description="Disordered" evidence="1">
    <location>
        <begin position="68"/>
        <end position="108"/>
    </location>
</feature>
<keyword evidence="2" id="KW-0472">Membrane</keyword>
<evidence type="ECO:0000256" key="2">
    <source>
        <dbReference type="SAM" id="Phobius"/>
    </source>
</evidence>
<accession>A0A6J6C105</accession>
<feature type="region of interest" description="Disordered" evidence="1">
    <location>
        <begin position="1"/>
        <end position="27"/>
    </location>
</feature>
<organism evidence="3">
    <name type="scientific">freshwater metagenome</name>
    <dbReference type="NCBI Taxonomy" id="449393"/>
    <lineage>
        <taxon>unclassified sequences</taxon>
        <taxon>metagenomes</taxon>
        <taxon>ecological metagenomes</taxon>
    </lineage>
</organism>
<proteinExistence type="predicted"/>